<accession>A0A0E9T7A6</accession>
<protein>
    <submittedName>
        <fullName evidence="1">Uncharacterized protein</fullName>
    </submittedName>
</protein>
<organism evidence="1">
    <name type="scientific">Anguilla anguilla</name>
    <name type="common">European freshwater eel</name>
    <name type="synonym">Muraena anguilla</name>
    <dbReference type="NCBI Taxonomy" id="7936"/>
    <lineage>
        <taxon>Eukaryota</taxon>
        <taxon>Metazoa</taxon>
        <taxon>Chordata</taxon>
        <taxon>Craniata</taxon>
        <taxon>Vertebrata</taxon>
        <taxon>Euteleostomi</taxon>
        <taxon>Actinopterygii</taxon>
        <taxon>Neopterygii</taxon>
        <taxon>Teleostei</taxon>
        <taxon>Anguilliformes</taxon>
        <taxon>Anguillidae</taxon>
        <taxon>Anguilla</taxon>
    </lineage>
</organism>
<dbReference type="EMBL" id="GBXM01059295">
    <property type="protein sequence ID" value="JAH49282.1"/>
    <property type="molecule type" value="Transcribed_RNA"/>
</dbReference>
<reference evidence="1" key="2">
    <citation type="journal article" date="2015" name="Fish Shellfish Immunol.">
        <title>Early steps in the European eel (Anguilla anguilla)-Vibrio vulnificus interaction in the gills: Role of the RtxA13 toxin.</title>
        <authorList>
            <person name="Callol A."/>
            <person name="Pajuelo D."/>
            <person name="Ebbesson L."/>
            <person name="Teles M."/>
            <person name="MacKenzie S."/>
            <person name="Amaro C."/>
        </authorList>
    </citation>
    <scope>NUCLEOTIDE SEQUENCE</scope>
</reference>
<name>A0A0E9T7A6_ANGAN</name>
<sequence>MLGNICWGNCDFTGGKLKKNKPKFRFY</sequence>
<reference evidence="1" key="1">
    <citation type="submission" date="2014-11" db="EMBL/GenBank/DDBJ databases">
        <authorList>
            <person name="Amaro Gonzalez C."/>
        </authorList>
    </citation>
    <scope>NUCLEOTIDE SEQUENCE</scope>
</reference>
<dbReference type="AlphaFoldDB" id="A0A0E9T7A6"/>
<evidence type="ECO:0000313" key="1">
    <source>
        <dbReference type="EMBL" id="JAH49282.1"/>
    </source>
</evidence>
<proteinExistence type="predicted"/>